<dbReference type="InterPro" id="IPR040229">
    <property type="entry name" value="At3g27390-like"/>
</dbReference>
<gene>
    <name evidence="1" type="ORF">OIU79_000674</name>
</gene>
<protein>
    <submittedName>
        <fullName evidence="1">Uncharacterized protein</fullName>
    </submittedName>
</protein>
<comment type="caution">
    <text evidence="1">The sequence shown here is derived from an EMBL/GenBank/DDBJ whole genome shotgun (WGS) entry which is preliminary data.</text>
</comment>
<name>A0A9Q0ZN51_SALPP</name>
<dbReference type="PANTHER" id="PTHR31133:SF9">
    <property type="entry name" value="TRANSMEMBRANE PROTEIN"/>
    <property type="match status" value="1"/>
</dbReference>
<reference evidence="1" key="1">
    <citation type="submission" date="2022-11" db="EMBL/GenBank/DDBJ databases">
        <authorList>
            <person name="Hyden B.L."/>
            <person name="Feng K."/>
            <person name="Yates T."/>
            <person name="Jawdy S."/>
            <person name="Smart L.B."/>
            <person name="Muchero W."/>
        </authorList>
    </citation>
    <scope>NUCLEOTIDE SEQUENCE</scope>
    <source>
        <tissue evidence="1">Shoot tip</tissue>
    </source>
</reference>
<dbReference type="EMBL" id="JAPFFK010000010">
    <property type="protein sequence ID" value="KAJ6740606.1"/>
    <property type="molecule type" value="Genomic_DNA"/>
</dbReference>
<dbReference type="AlphaFoldDB" id="A0A9Q0ZN51"/>
<evidence type="ECO:0000313" key="2">
    <source>
        <dbReference type="Proteomes" id="UP001151532"/>
    </source>
</evidence>
<dbReference type="Proteomes" id="UP001151532">
    <property type="component" value="Chromosome 7"/>
</dbReference>
<evidence type="ECO:0000313" key="1">
    <source>
        <dbReference type="EMBL" id="KAJ6740606.1"/>
    </source>
</evidence>
<dbReference type="PANTHER" id="PTHR31133">
    <property type="entry name" value="MEMBRANE PROTEIN"/>
    <property type="match status" value="1"/>
</dbReference>
<sequence length="97" mass="11144">MVSFGLSWMETFKAISKEGSICRKMIRCFDDGTWSCVLGACTVVRDFSDFSFHSYFSVMDELLESKGEEPIELKYIMQFDSANVRTVLLLGFKLFLL</sequence>
<accession>A0A9Q0ZN51</accession>
<reference evidence="1" key="2">
    <citation type="journal article" date="2023" name="Int. J. Mol. Sci.">
        <title>De Novo Assembly and Annotation of 11 Diverse Shrub Willow (Salix) Genomes Reveals Novel Gene Organization in Sex-Linked Regions.</title>
        <authorList>
            <person name="Hyden B."/>
            <person name="Feng K."/>
            <person name="Yates T.B."/>
            <person name="Jawdy S."/>
            <person name="Cereghino C."/>
            <person name="Smart L.B."/>
            <person name="Muchero W."/>
        </authorList>
    </citation>
    <scope>NUCLEOTIDE SEQUENCE</scope>
    <source>
        <tissue evidence="1">Shoot tip</tissue>
    </source>
</reference>
<organism evidence="1 2">
    <name type="scientific">Salix purpurea</name>
    <name type="common">Purple osier willow</name>
    <dbReference type="NCBI Taxonomy" id="77065"/>
    <lineage>
        <taxon>Eukaryota</taxon>
        <taxon>Viridiplantae</taxon>
        <taxon>Streptophyta</taxon>
        <taxon>Embryophyta</taxon>
        <taxon>Tracheophyta</taxon>
        <taxon>Spermatophyta</taxon>
        <taxon>Magnoliopsida</taxon>
        <taxon>eudicotyledons</taxon>
        <taxon>Gunneridae</taxon>
        <taxon>Pentapetalae</taxon>
        <taxon>rosids</taxon>
        <taxon>fabids</taxon>
        <taxon>Malpighiales</taxon>
        <taxon>Salicaceae</taxon>
        <taxon>Saliceae</taxon>
        <taxon>Salix</taxon>
    </lineage>
</organism>
<dbReference type="OrthoDB" id="1932537at2759"/>
<proteinExistence type="predicted"/>
<keyword evidence="2" id="KW-1185">Reference proteome</keyword>